<feature type="chain" id="PRO_5046172872" evidence="2">
    <location>
        <begin position="24"/>
        <end position="138"/>
    </location>
</feature>
<feature type="signal peptide" evidence="2">
    <location>
        <begin position="1"/>
        <end position="23"/>
    </location>
</feature>
<evidence type="ECO:0000313" key="4">
    <source>
        <dbReference type="Proteomes" id="UP001210865"/>
    </source>
</evidence>
<organism evidence="3 4">
    <name type="scientific">Sphingomonas abietis</name>
    <dbReference type="NCBI Taxonomy" id="3012344"/>
    <lineage>
        <taxon>Bacteria</taxon>
        <taxon>Pseudomonadati</taxon>
        <taxon>Pseudomonadota</taxon>
        <taxon>Alphaproteobacteria</taxon>
        <taxon>Sphingomonadales</taxon>
        <taxon>Sphingomonadaceae</taxon>
        <taxon>Sphingomonas</taxon>
    </lineage>
</organism>
<sequence length="138" mass="14461">MTMGISAALALLAVASAPPDAPANAPPASTMTAEQAMAHYHAMIDAAAPAPHGASQDCPLGTGTDILVCAHRPDKPQRLPLRDERAEPGEVVRHPAEPPRAAGALNDKPQCQYNCGPSPAKETWGRLFRILKGEDPDD</sequence>
<feature type="region of interest" description="Disordered" evidence="1">
    <location>
        <begin position="74"/>
        <end position="110"/>
    </location>
</feature>
<keyword evidence="4" id="KW-1185">Reference proteome</keyword>
<evidence type="ECO:0000256" key="2">
    <source>
        <dbReference type="SAM" id="SignalP"/>
    </source>
</evidence>
<dbReference type="RefSeq" id="WP_270077447.1">
    <property type="nucleotide sequence ID" value="NZ_CP115174.1"/>
</dbReference>
<proteinExistence type="predicted"/>
<feature type="compositionally biased region" description="Basic and acidic residues" evidence="1">
    <location>
        <begin position="74"/>
        <end position="97"/>
    </location>
</feature>
<evidence type="ECO:0000256" key="1">
    <source>
        <dbReference type="SAM" id="MobiDB-lite"/>
    </source>
</evidence>
<gene>
    <name evidence="3" type="ORF">PBT88_01240</name>
</gene>
<reference evidence="3 4" key="1">
    <citation type="submission" date="2022-12" db="EMBL/GenBank/DDBJ databases">
        <title>Sphingomonas abieness sp. nov., an endophytic bacterium isolated from Abies koreana.</title>
        <authorList>
            <person name="Jiang L."/>
            <person name="Lee J."/>
        </authorList>
    </citation>
    <scope>NUCLEOTIDE SEQUENCE [LARGE SCALE GENOMIC DNA]</scope>
    <source>
        <strain evidence="4">PAMB 00755</strain>
    </source>
</reference>
<name>A0ABY7NQH7_9SPHN</name>
<keyword evidence="2" id="KW-0732">Signal</keyword>
<dbReference type="Proteomes" id="UP001210865">
    <property type="component" value="Chromosome"/>
</dbReference>
<accession>A0ABY7NQH7</accession>
<evidence type="ECO:0000313" key="3">
    <source>
        <dbReference type="EMBL" id="WBO22807.1"/>
    </source>
</evidence>
<protein>
    <submittedName>
        <fullName evidence="3">Uncharacterized protein</fullName>
    </submittedName>
</protein>
<dbReference type="EMBL" id="CP115174">
    <property type="protein sequence ID" value="WBO22807.1"/>
    <property type="molecule type" value="Genomic_DNA"/>
</dbReference>